<feature type="site" description="Transition state stabilizer" evidence="9">
    <location>
        <position position="226"/>
    </location>
</feature>
<dbReference type="RefSeq" id="WP_159262720.1">
    <property type="nucleotide sequence ID" value="NZ_CP041348.1"/>
</dbReference>
<accession>A0A857FPW1</accession>
<dbReference type="OrthoDB" id="9789797at2"/>
<dbReference type="InterPro" id="IPR007507">
    <property type="entry name" value="Glycos_transf_N"/>
</dbReference>
<evidence type="ECO:0000256" key="10">
    <source>
        <dbReference type="RuleBase" id="RU365103"/>
    </source>
</evidence>
<dbReference type="Proteomes" id="UP000464674">
    <property type="component" value="Chromosome"/>
</dbReference>
<dbReference type="GO" id="GO:0009245">
    <property type="term" value="P:lipid A biosynthetic process"/>
    <property type="evidence" value="ECO:0007669"/>
    <property type="project" value="TreeGrafter"/>
</dbReference>
<evidence type="ECO:0000256" key="1">
    <source>
        <dbReference type="ARBA" id="ARBA00003394"/>
    </source>
</evidence>
<dbReference type="InterPro" id="IPR039901">
    <property type="entry name" value="Kdotransferase"/>
</dbReference>
<keyword evidence="5 10" id="KW-0808">Transferase</keyword>
<dbReference type="EMBL" id="CP041348">
    <property type="protein sequence ID" value="QHC36235.1"/>
    <property type="molecule type" value="Genomic_DNA"/>
</dbReference>
<name>A0A857FPW1_KOMXY</name>
<evidence type="ECO:0000313" key="13">
    <source>
        <dbReference type="Proteomes" id="UP000464674"/>
    </source>
</evidence>
<evidence type="ECO:0000256" key="5">
    <source>
        <dbReference type="ARBA" id="ARBA00022679"/>
    </source>
</evidence>
<dbReference type="GO" id="GO:0009244">
    <property type="term" value="P:lipopolysaccharide core region biosynthetic process"/>
    <property type="evidence" value="ECO:0007669"/>
    <property type="project" value="UniProtKB-UniRule"/>
</dbReference>
<proteinExistence type="inferred from homology"/>
<comment type="catalytic activity">
    <reaction evidence="7 10">
        <text>lipid IVA (E. coli) + CMP-3-deoxy-beta-D-manno-octulosonate = alpha-Kdo-(2-&gt;6)-lipid IVA (E. coli) + CMP + H(+)</text>
        <dbReference type="Rhea" id="RHEA:28066"/>
        <dbReference type="ChEBI" id="CHEBI:15378"/>
        <dbReference type="ChEBI" id="CHEBI:58603"/>
        <dbReference type="ChEBI" id="CHEBI:60364"/>
        <dbReference type="ChEBI" id="CHEBI:60377"/>
        <dbReference type="ChEBI" id="CHEBI:85987"/>
        <dbReference type="EC" id="2.4.99.12"/>
    </reaction>
</comment>
<dbReference type="Gene3D" id="3.40.50.2000">
    <property type="entry name" value="Glycogen Phosphorylase B"/>
    <property type="match status" value="1"/>
</dbReference>
<reference evidence="12 13" key="1">
    <citation type="journal article" date="2020" name="Carbohydr. Polym.">
        <title>Characterization and optimization of production of bacterial cellulose from strain CGMCC 17276 based on whole-genome analysis.</title>
        <authorList>
            <person name="Lu T."/>
            <person name="Gao H."/>
            <person name="Liao B."/>
            <person name="Wu J."/>
            <person name="Zhang W."/>
            <person name="Huang J."/>
            <person name="Liu M."/>
            <person name="Huang J."/>
            <person name="Chang Z."/>
            <person name="Jin M."/>
            <person name="Yi Z."/>
            <person name="Jiang D."/>
        </authorList>
    </citation>
    <scope>NUCLEOTIDE SEQUENCE [LARGE SCALE GENOMIC DNA]</scope>
    <source>
        <strain evidence="12 13">CGMCC 17276</strain>
    </source>
</reference>
<dbReference type="Gene3D" id="3.40.50.11720">
    <property type="entry name" value="3-Deoxy-D-manno-octulosonic-acid transferase, N-terminal domain"/>
    <property type="match status" value="1"/>
</dbReference>
<evidence type="ECO:0000256" key="9">
    <source>
        <dbReference type="PIRSR" id="PIRSR639901-2"/>
    </source>
</evidence>
<evidence type="ECO:0000256" key="2">
    <source>
        <dbReference type="ARBA" id="ARBA00004713"/>
    </source>
</evidence>
<protein>
    <recommendedName>
        <fullName evidence="4 10">3-deoxy-D-manno-octulosonic acid transferase</fullName>
        <shortName evidence="10">Kdo transferase</shortName>
        <ecNumber evidence="3 10">2.4.99.12</ecNumber>
    </recommendedName>
    <alternativeName>
        <fullName evidence="6 10">Lipid IV(A) 3-deoxy-D-manno-octulosonic acid transferase</fullName>
    </alternativeName>
</protein>
<dbReference type="Pfam" id="PF04413">
    <property type="entry name" value="Glycos_transf_N"/>
    <property type="match status" value="1"/>
</dbReference>
<feature type="domain" description="3-deoxy-D-manno-octulosonic-acid transferase N-terminal" evidence="11">
    <location>
        <begin position="49"/>
        <end position="226"/>
    </location>
</feature>
<comment type="subcellular location">
    <subcellularLocation>
        <location evidence="10">Cell membrane</location>
    </subcellularLocation>
</comment>
<gene>
    <name evidence="12" type="ORF">FMA36_12655</name>
</gene>
<comment type="function">
    <text evidence="1 10">Involved in lipopolysaccharide (LPS) biosynthesis. Catalyzes the transfer of 3-deoxy-D-manno-octulosonate (Kdo) residue(s) from CMP-Kdo to lipid IV(A), the tetraacyldisaccharide-1,4'-bisphosphate precursor of lipid A.</text>
</comment>
<dbReference type="PANTHER" id="PTHR42755">
    <property type="entry name" value="3-DEOXY-MANNO-OCTULOSONATE CYTIDYLYLTRANSFERASE"/>
    <property type="match status" value="1"/>
</dbReference>
<dbReference type="GO" id="GO:0043842">
    <property type="term" value="F:Kdo transferase activity"/>
    <property type="evidence" value="ECO:0007669"/>
    <property type="project" value="UniProtKB-EC"/>
</dbReference>
<evidence type="ECO:0000256" key="3">
    <source>
        <dbReference type="ARBA" id="ARBA00012621"/>
    </source>
</evidence>
<dbReference type="GO" id="GO:0005886">
    <property type="term" value="C:plasma membrane"/>
    <property type="evidence" value="ECO:0007669"/>
    <property type="project" value="UniProtKB-SubCell"/>
</dbReference>
<feature type="site" description="Transition state stabilizer" evidence="9">
    <location>
        <position position="150"/>
    </location>
</feature>
<evidence type="ECO:0000256" key="4">
    <source>
        <dbReference type="ARBA" id="ARBA00019077"/>
    </source>
</evidence>
<keyword evidence="10" id="KW-0472">Membrane</keyword>
<dbReference type="PANTHER" id="PTHR42755:SF1">
    <property type="entry name" value="3-DEOXY-D-MANNO-OCTULOSONIC ACID TRANSFERASE, MITOCHONDRIAL-RELATED"/>
    <property type="match status" value="1"/>
</dbReference>
<feature type="active site" description="Proton acceptor" evidence="8">
    <location>
        <position position="75"/>
    </location>
</feature>
<dbReference type="EC" id="2.4.99.12" evidence="3 10"/>
<evidence type="ECO:0000256" key="6">
    <source>
        <dbReference type="ARBA" id="ARBA00031445"/>
    </source>
</evidence>
<evidence type="ECO:0000313" key="12">
    <source>
        <dbReference type="EMBL" id="QHC36235.1"/>
    </source>
</evidence>
<comment type="pathway">
    <text evidence="2 10">Bacterial outer membrane biogenesis; LPS core biosynthesis.</text>
</comment>
<dbReference type="InterPro" id="IPR038107">
    <property type="entry name" value="Glycos_transf_N_sf"/>
</dbReference>
<keyword evidence="10" id="KW-0448">Lipopolysaccharide biosynthesis</keyword>
<dbReference type="AlphaFoldDB" id="A0A857FPW1"/>
<sequence length="436" mass="46524">MSRRPAIRGRLCAAVLGAGWHGLSVLLAPVLRVNLRRRLARGKETQASLPQRQGLASRPRPAGALVWLHAASVGETVAILPVLEALLRANPALHVLVTTGTVTGNVILHDRLPAIVGQERIITQFAPLDVPRWDARFLDYWRPDVGALVESELWPNLIAACHARHMPLALLNGRMSDRSLASWRRAGCLLARMLSTFAWVMARSTEDAVRLQQGGAPRIDLIADLKDAAPPLPHDPAALAELQTLLAGRPVWVAASTHEGEDATIIAASALVRQMLPDALTLLIPRHPERGADIAAHASPGTPRRALGQAPTAQDGLWICDTLGEMGLFFASGAPVLMGNSLPGCTGGGHNPLEPARAGCPVASGPRIGNFRQAYARIADSVQFVETPHDIARWLIPLLQSPEARLKAGAGARQHALPDPALARKIASTLLALGQN</sequence>
<keyword evidence="10" id="KW-1003">Cell membrane</keyword>
<comment type="similarity">
    <text evidence="10">Belongs to the glycosyltransferase group 1 family.</text>
</comment>
<evidence type="ECO:0000256" key="7">
    <source>
        <dbReference type="ARBA" id="ARBA00049183"/>
    </source>
</evidence>
<evidence type="ECO:0000259" key="11">
    <source>
        <dbReference type="Pfam" id="PF04413"/>
    </source>
</evidence>
<organism evidence="12 13">
    <name type="scientific">Komagataeibacter xylinus</name>
    <name type="common">Gluconacetobacter xylinus</name>
    <dbReference type="NCBI Taxonomy" id="28448"/>
    <lineage>
        <taxon>Bacteria</taxon>
        <taxon>Pseudomonadati</taxon>
        <taxon>Pseudomonadota</taxon>
        <taxon>Alphaproteobacteria</taxon>
        <taxon>Acetobacterales</taxon>
        <taxon>Acetobacteraceae</taxon>
        <taxon>Komagataeibacter</taxon>
    </lineage>
</organism>
<evidence type="ECO:0000256" key="8">
    <source>
        <dbReference type="PIRSR" id="PIRSR639901-1"/>
    </source>
</evidence>
<dbReference type="UniPathway" id="UPA00958"/>